<reference evidence="1 2" key="1">
    <citation type="submission" date="2016-12" db="EMBL/GenBank/DDBJ databases">
        <title>Genome sequencing of Methylocaldum marinum.</title>
        <authorList>
            <person name="Takeuchi M."/>
            <person name="Kamagata Y."/>
            <person name="Hiraoka S."/>
            <person name="Oshima K."/>
            <person name="Hattori M."/>
            <person name="Iwasaki W."/>
        </authorList>
    </citation>
    <scope>NUCLEOTIDE SEQUENCE [LARGE SCALE GENOMIC DNA]</scope>
    <source>
        <strain evidence="1 2">S8</strain>
    </source>
</reference>
<evidence type="ECO:0000313" key="2">
    <source>
        <dbReference type="Proteomes" id="UP000266313"/>
    </source>
</evidence>
<gene>
    <name evidence="1" type="ORF">sS8_5461</name>
</gene>
<keyword evidence="1" id="KW-0808">Transferase</keyword>
<proteinExistence type="predicted"/>
<evidence type="ECO:0000313" key="1">
    <source>
        <dbReference type="EMBL" id="BBA37378.1"/>
    </source>
</evidence>
<name>A0A250L0D7_9GAMM</name>
<dbReference type="Proteomes" id="UP000266313">
    <property type="component" value="Chromosome"/>
</dbReference>
<dbReference type="RefSeq" id="WP_119632373.1">
    <property type="nucleotide sequence ID" value="NZ_AP017928.1"/>
</dbReference>
<dbReference type="OrthoDB" id="183043at2"/>
<dbReference type="AlphaFoldDB" id="A0A250L0D7"/>
<protein>
    <submittedName>
        <fullName evidence="1">Dinitrogenase reductase ADP-ribosyltransferase</fullName>
    </submittedName>
</protein>
<dbReference type="GO" id="GO:0009399">
    <property type="term" value="P:nitrogen fixation"/>
    <property type="evidence" value="ECO:0007669"/>
    <property type="project" value="InterPro"/>
</dbReference>
<accession>A0A250L0D7</accession>
<sequence>MAQHIARIGHSTNLVGIPTGLLASTAFNEHPLPLHISGVREANYGLFDRLKETEDAGEAAEIFQDYMYVMFGLNGESRNRQESSGPRRFRSSYLKLLSGWGFDSNNPQGAVLKGWVESRFGLFPTFHKESLTRFTSPAWATYIEEKMSSRFHNNSINLQLDLLYEFCQWAIARFGLWGRRHITLFRGENGFDEHRVLGPRDGRWLTVRLNNLVSFTANRETASEFGDTIMEVQVPVVKILFFNNLLPRHALKGEWEYMVIGGEYKVKASYY</sequence>
<dbReference type="Pfam" id="PF07357">
    <property type="entry name" value="DRAT"/>
    <property type="match status" value="1"/>
</dbReference>
<dbReference type="GO" id="GO:0030701">
    <property type="term" value="F:NAD+-dinitrogen-reductase ADP-D-ribosyltransferase activity"/>
    <property type="evidence" value="ECO:0007669"/>
    <property type="project" value="InterPro"/>
</dbReference>
<organism evidence="1 2">
    <name type="scientific">Methylocaldum marinum</name>
    <dbReference type="NCBI Taxonomy" id="1432792"/>
    <lineage>
        <taxon>Bacteria</taxon>
        <taxon>Pseudomonadati</taxon>
        <taxon>Pseudomonadota</taxon>
        <taxon>Gammaproteobacteria</taxon>
        <taxon>Methylococcales</taxon>
        <taxon>Methylococcaceae</taxon>
        <taxon>Methylocaldum</taxon>
    </lineage>
</organism>
<dbReference type="InterPro" id="IPR009953">
    <property type="entry name" value="DRA_trans"/>
</dbReference>
<dbReference type="KEGG" id="mmai:sS8_5461"/>
<keyword evidence="2" id="KW-1185">Reference proteome</keyword>
<dbReference type="EMBL" id="AP017928">
    <property type="protein sequence ID" value="BBA37378.1"/>
    <property type="molecule type" value="Genomic_DNA"/>
</dbReference>